<evidence type="ECO:0000313" key="3">
    <source>
        <dbReference type="Proteomes" id="UP000654918"/>
    </source>
</evidence>
<sequence>MEQNDIENNNTLLAEIQQIRQQAAEREAELLQLVQQLKEKAYQQDKSQTVKTIVSDGPTLEVRGTKESLTRPKPKLPDVPQFDGNRAEWRGWKLEMENKLAEDADALGNELSRFRYVFSRLKGNAKDNVTTFVELGVKNANGTTKELLFRLDLLYGQRDRKQRAIQNLG</sequence>
<dbReference type="AlphaFoldDB" id="A0A8H6MN05"/>
<dbReference type="EMBL" id="WIGO01000979">
    <property type="protein sequence ID" value="KAF6802564.1"/>
    <property type="molecule type" value="Genomic_DNA"/>
</dbReference>
<evidence type="ECO:0000256" key="1">
    <source>
        <dbReference type="SAM" id="Coils"/>
    </source>
</evidence>
<dbReference type="Proteomes" id="UP000654918">
    <property type="component" value="Unassembled WGS sequence"/>
</dbReference>
<protein>
    <submittedName>
        <fullName evidence="2">Pol-like protein</fullName>
    </submittedName>
</protein>
<evidence type="ECO:0000313" key="2">
    <source>
        <dbReference type="EMBL" id="KAF6802564.1"/>
    </source>
</evidence>
<reference evidence="2" key="1">
    <citation type="journal article" date="2020" name="Phytopathology">
        <title>Genome Sequence Resources of Colletotrichum truncatum, C. plurivorum, C. musicola, and C. sojae: Four Species Pathogenic to Soybean (Glycine max).</title>
        <authorList>
            <person name="Rogerio F."/>
            <person name="Boufleur T.R."/>
            <person name="Ciampi-Guillardi M."/>
            <person name="Sukno S.A."/>
            <person name="Thon M.R."/>
            <person name="Massola Junior N.S."/>
            <person name="Baroncelli R."/>
        </authorList>
    </citation>
    <scope>NUCLEOTIDE SEQUENCE</scope>
    <source>
        <strain evidence="2">LFN00145</strain>
    </source>
</reference>
<organism evidence="2 3">
    <name type="scientific">Colletotrichum plurivorum</name>
    <dbReference type="NCBI Taxonomy" id="2175906"/>
    <lineage>
        <taxon>Eukaryota</taxon>
        <taxon>Fungi</taxon>
        <taxon>Dikarya</taxon>
        <taxon>Ascomycota</taxon>
        <taxon>Pezizomycotina</taxon>
        <taxon>Sordariomycetes</taxon>
        <taxon>Hypocreomycetidae</taxon>
        <taxon>Glomerellales</taxon>
        <taxon>Glomerellaceae</taxon>
        <taxon>Colletotrichum</taxon>
        <taxon>Colletotrichum orchidearum species complex</taxon>
    </lineage>
</organism>
<proteinExistence type="predicted"/>
<name>A0A8H6MN05_9PEZI</name>
<keyword evidence="1" id="KW-0175">Coiled coil</keyword>
<gene>
    <name evidence="2" type="ORF">CPLU01_16153</name>
</gene>
<keyword evidence="3" id="KW-1185">Reference proteome</keyword>
<feature type="coiled-coil region" evidence="1">
    <location>
        <begin position="9"/>
        <end position="40"/>
    </location>
</feature>
<accession>A0A8H6MN05</accession>
<comment type="caution">
    <text evidence="2">The sequence shown here is derived from an EMBL/GenBank/DDBJ whole genome shotgun (WGS) entry which is preliminary data.</text>
</comment>
<feature type="non-terminal residue" evidence="2">
    <location>
        <position position="169"/>
    </location>
</feature>